<dbReference type="VEuPathDB" id="AmoebaDB:NfTy_041110"/>
<dbReference type="Proteomes" id="UP000444721">
    <property type="component" value="Unassembled WGS sequence"/>
</dbReference>
<evidence type="ECO:0000256" key="1">
    <source>
        <dbReference type="SAM" id="SignalP"/>
    </source>
</evidence>
<sequence length="274" mass="30879">MLSLLLCVFYSSQKVQSAALTCSGTFIRASDNSAFVCGNRNGYPYVIELRDAYNNLVYEGTMDDSGYYNVASSDKFYQMYWEDLTVTDPLKRMNMATSITTDSTGLFLSGFTIPSILGRVGSQYYKFYQPSREVQSTNATKITSSPTLKVNSTLLSSNSPTNSSSTTQLQNRALPRRVMSLPPYYKENSGKIWEVYSSTPDQFKLRCLDAYDHRTALVGFSFNSRVDKFLSFMNFFDESGVNKLDMLDATGDDMNTLYLANGDVFRPCFYLQVC</sequence>
<keyword evidence="3" id="KW-1185">Reference proteome</keyword>
<dbReference type="EMBL" id="VFQX01000029">
    <property type="protein sequence ID" value="KAF0978694.1"/>
    <property type="molecule type" value="Genomic_DNA"/>
</dbReference>
<name>A0A6A5BWL0_NAEFO</name>
<dbReference type="VEuPathDB" id="AmoebaDB:FDP41_002514"/>
<dbReference type="AlphaFoldDB" id="A0A6A5BWL0"/>
<protein>
    <submittedName>
        <fullName evidence="2">Uncharacterized protein</fullName>
    </submittedName>
</protein>
<dbReference type="GeneID" id="68109732"/>
<organism evidence="2 3">
    <name type="scientific">Naegleria fowleri</name>
    <name type="common">Brain eating amoeba</name>
    <dbReference type="NCBI Taxonomy" id="5763"/>
    <lineage>
        <taxon>Eukaryota</taxon>
        <taxon>Discoba</taxon>
        <taxon>Heterolobosea</taxon>
        <taxon>Tetramitia</taxon>
        <taxon>Eutetramitia</taxon>
        <taxon>Vahlkampfiidae</taxon>
        <taxon>Naegleria</taxon>
    </lineage>
</organism>
<keyword evidence="1" id="KW-0732">Signal</keyword>
<dbReference type="RefSeq" id="XP_044563407.1">
    <property type="nucleotide sequence ID" value="XM_044705717.1"/>
</dbReference>
<feature type="signal peptide" evidence="1">
    <location>
        <begin position="1"/>
        <end position="17"/>
    </location>
</feature>
<dbReference type="OrthoDB" id="10472058at2759"/>
<dbReference type="VEuPathDB" id="AmoebaDB:NF0074730"/>
<proteinExistence type="predicted"/>
<feature type="chain" id="PRO_5025502280" evidence="1">
    <location>
        <begin position="18"/>
        <end position="274"/>
    </location>
</feature>
<comment type="caution">
    <text evidence="2">The sequence shown here is derived from an EMBL/GenBank/DDBJ whole genome shotgun (WGS) entry which is preliminary data.</text>
</comment>
<evidence type="ECO:0000313" key="2">
    <source>
        <dbReference type="EMBL" id="KAF0978694.1"/>
    </source>
</evidence>
<gene>
    <name evidence="2" type="ORF">FDP41_002514</name>
</gene>
<accession>A0A6A5BWL0</accession>
<evidence type="ECO:0000313" key="3">
    <source>
        <dbReference type="Proteomes" id="UP000444721"/>
    </source>
</evidence>
<reference evidence="2 3" key="1">
    <citation type="journal article" date="2019" name="Sci. Rep.">
        <title>Nanopore sequencing improves the draft genome of the human pathogenic amoeba Naegleria fowleri.</title>
        <authorList>
            <person name="Liechti N."/>
            <person name="Schurch N."/>
            <person name="Bruggmann R."/>
            <person name="Wittwer M."/>
        </authorList>
    </citation>
    <scope>NUCLEOTIDE SEQUENCE [LARGE SCALE GENOMIC DNA]</scope>
    <source>
        <strain evidence="2 3">ATCC 30894</strain>
    </source>
</reference>